<evidence type="ECO:0000259" key="5">
    <source>
        <dbReference type="Pfam" id="PF03763"/>
    </source>
</evidence>
<dbReference type="InterPro" id="IPR023210">
    <property type="entry name" value="NADP_OxRdtase_dom"/>
</dbReference>
<evidence type="ECO:0000313" key="6">
    <source>
        <dbReference type="EMBL" id="KAK1357078.1"/>
    </source>
</evidence>
<evidence type="ECO:0000256" key="1">
    <source>
        <dbReference type="ARBA" id="ARBA00005711"/>
    </source>
</evidence>
<name>A0AAD8M2J6_9APIA</name>
<feature type="domain" description="Remorin C-terminal" evidence="5">
    <location>
        <begin position="7"/>
        <end position="55"/>
    </location>
</feature>
<evidence type="ECO:0000256" key="3">
    <source>
        <dbReference type="ARBA" id="ARBA00023002"/>
    </source>
</evidence>
<dbReference type="GO" id="GO:0005737">
    <property type="term" value="C:cytoplasm"/>
    <property type="evidence" value="ECO:0007669"/>
    <property type="project" value="TreeGrafter"/>
</dbReference>
<dbReference type="Gene3D" id="3.20.20.100">
    <property type="entry name" value="NADP-dependent oxidoreductase domain"/>
    <property type="match status" value="1"/>
</dbReference>
<dbReference type="AlphaFoldDB" id="A0AAD8M2J6"/>
<protein>
    <recommendedName>
        <fullName evidence="8">NADP-dependent oxidoreductase domain-containing protein</fullName>
    </recommendedName>
</protein>
<dbReference type="Pfam" id="PF03763">
    <property type="entry name" value="Remorin_C"/>
    <property type="match status" value="1"/>
</dbReference>
<keyword evidence="2" id="KW-0521">NADP</keyword>
<feature type="domain" description="NADP-dependent oxidoreductase" evidence="4">
    <location>
        <begin position="126"/>
        <end position="192"/>
    </location>
</feature>
<reference evidence="6" key="2">
    <citation type="submission" date="2023-05" db="EMBL/GenBank/DDBJ databases">
        <authorList>
            <person name="Schelkunov M.I."/>
        </authorList>
    </citation>
    <scope>NUCLEOTIDE SEQUENCE</scope>
    <source>
        <strain evidence="6">Hsosn_3</strain>
        <tissue evidence="6">Leaf</tissue>
    </source>
</reference>
<dbReference type="InterPro" id="IPR005516">
    <property type="entry name" value="Remorin_C"/>
</dbReference>
<organism evidence="6 7">
    <name type="scientific">Heracleum sosnowskyi</name>
    <dbReference type="NCBI Taxonomy" id="360622"/>
    <lineage>
        <taxon>Eukaryota</taxon>
        <taxon>Viridiplantae</taxon>
        <taxon>Streptophyta</taxon>
        <taxon>Embryophyta</taxon>
        <taxon>Tracheophyta</taxon>
        <taxon>Spermatophyta</taxon>
        <taxon>Magnoliopsida</taxon>
        <taxon>eudicotyledons</taxon>
        <taxon>Gunneridae</taxon>
        <taxon>Pentapetalae</taxon>
        <taxon>asterids</taxon>
        <taxon>campanulids</taxon>
        <taxon>Apiales</taxon>
        <taxon>Apiaceae</taxon>
        <taxon>Apioideae</taxon>
        <taxon>apioid superclade</taxon>
        <taxon>Tordylieae</taxon>
        <taxon>Tordyliinae</taxon>
        <taxon>Heracleum</taxon>
    </lineage>
</organism>
<keyword evidence="3" id="KW-0560">Oxidoreductase</keyword>
<reference evidence="6" key="1">
    <citation type="submission" date="2023-02" db="EMBL/GenBank/DDBJ databases">
        <title>Genome of toxic invasive species Heracleum sosnowskyi carries increased number of genes despite the absence of recent whole-genome duplications.</title>
        <authorList>
            <person name="Schelkunov M."/>
            <person name="Shtratnikova V."/>
            <person name="Makarenko M."/>
            <person name="Klepikova A."/>
            <person name="Omelchenko D."/>
            <person name="Novikova G."/>
            <person name="Obukhova E."/>
            <person name="Bogdanov V."/>
            <person name="Penin A."/>
            <person name="Logacheva M."/>
        </authorList>
    </citation>
    <scope>NUCLEOTIDE SEQUENCE</scope>
    <source>
        <strain evidence="6">Hsosn_3</strain>
        <tissue evidence="6">Leaf</tissue>
    </source>
</reference>
<comment type="similarity">
    <text evidence="1">Belongs to the remorin family.</text>
</comment>
<evidence type="ECO:0000259" key="4">
    <source>
        <dbReference type="Pfam" id="PF00248"/>
    </source>
</evidence>
<dbReference type="PANTHER" id="PTHR43625:SF40">
    <property type="entry name" value="ALDO-KETO REDUCTASE YAKC [NADP(+)]"/>
    <property type="match status" value="1"/>
</dbReference>
<keyword evidence="7" id="KW-1185">Reference proteome</keyword>
<dbReference type="InterPro" id="IPR036812">
    <property type="entry name" value="NAD(P)_OxRdtase_dom_sf"/>
</dbReference>
<dbReference type="GO" id="GO:0016491">
    <property type="term" value="F:oxidoreductase activity"/>
    <property type="evidence" value="ECO:0007669"/>
    <property type="project" value="UniProtKB-KW"/>
</dbReference>
<proteinExistence type="inferred from homology"/>
<dbReference type="EMBL" id="JAUIZM010000011">
    <property type="protein sequence ID" value="KAK1357078.1"/>
    <property type="molecule type" value="Genomic_DNA"/>
</dbReference>
<dbReference type="Pfam" id="PF00248">
    <property type="entry name" value="Aldo_ket_red"/>
    <property type="match status" value="1"/>
</dbReference>
<evidence type="ECO:0000313" key="7">
    <source>
        <dbReference type="Proteomes" id="UP001237642"/>
    </source>
</evidence>
<comment type="caution">
    <text evidence="6">The sequence shown here is derived from an EMBL/GenBank/DDBJ whole genome shotgun (WGS) entry which is preliminary data.</text>
</comment>
<dbReference type="InterPro" id="IPR050791">
    <property type="entry name" value="Aldo-Keto_reductase"/>
</dbReference>
<evidence type="ECO:0008006" key="8">
    <source>
        <dbReference type="Google" id="ProtNLM"/>
    </source>
</evidence>
<accession>A0AAD8M2J6</accession>
<dbReference type="PANTHER" id="PTHR43625">
    <property type="entry name" value="AFLATOXIN B1 ALDEHYDE REDUCTASE"/>
    <property type="match status" value="1"/>
</dbReference>
<gene>
    <name evidence="6" type="ORF">POM88_050334</name>
</gene>
<dbReference type="Proteomes" id="UP001237642">
    <property type="component" value="Unassembled WGS sequence"/>
</dbReference>
<dbReference type="SUPFAM" id="SSF51430">
    <property type="entry name" value="NAD(P)-linked oxidoreductase"/>
    <property type="match status" value="1"/>
</dbReference>
<sequence length="217" mass="24453">MFIYEPEEFEKKRSSYVEKMKNKMAEIHKSAEEKRAVVVAKKREDLLKVEDVVSRVADGTSVGQELDFSSLHSQLGPLAAILLCIDVAASSSKSTDVSLKLLDQEAIMLQRGPFTRYSNRNLELILSPLGRGFLSGGSNMVASLSKDDFRKHHPRFQAENLEYNNNLFNRVNEIAVKKGCTPSQLALAWVHHQGTYVLNVLLRLAWLQTVMDFQVGE</sequence>
<evidence type="ECO:0000256" key="2">
    <source>
        <dbReference type="ARBA" id="ARBA00022857"/>
    </source>
</evidence>